<organism evidence="1 2">
    <name type="scientific">Candidatus Synechococcus spongiarum SP3</name>
    <dbReference type="NCBI Taxonomy" id="1604020"/>
    <lineage>
        <taxon>Bacteria</taxon>
        <taxon>Bacillati</taxon>
        <taxon>Cyanobacteriota</taxon>
        <taxon>Cyanophyceae</taxon>
        <taxon>Synechococcales</taxon>
        <taxon>Synechococcaceae</taxon>
        <taxon>Synechococcus</taxon>
    </lineage>
</organism>
<dbReference type="EMBL" id="JXQG01000003">
    <property type="protein sequence ID" value="KKZ13268.1"/>
    <property type="molecule type" value="Genomic_DNA"/>
</dbReference>
<sequence length="79" mass="9164">MIQFDLAKLPILHLLLKQRIDLESGAGSIRTKKLGTALALRMLLRWTLFPLEPPSPYYSRFTGFFKPVHTSSHRLMIRK</sequence>
<protein>
    <submittedName>
        <fullName evidence="1">Uncharacterized protein</fullName>
    </submittedName>
</protein>
<dbReference type="AlphaFoldDB" id="A0A0G2HNS1"/>
<proteinExistence type="predicted"/>
<name>A0A0G2HNS1_9SYNE</name>
<evidence type="ECO:0000313" key="2">
    <source>
        <dbReference type="Proteomes" id="UP000035067"/>
    </source>
</evidence>
<comment type="caution">
    <text evidence="1">The sequence shown here is derived from an EMBL/GenBank/DDBJ whole genome shotgun (WGS) entry which is preliminary data.</text>
</comment>
<gene>
    <name evidence="1" type="ORF">TE42_01260</name>
</gene>
<evidence type="ECO:0000313" key="1">
    <source>
        <dbReference type="EMBL" id="KKZ13268.1"/>
    </source>
</evidence>
<dbReference type="Proteomes" id="UP000035067">
    <property type="component" value="Unassembled WGS sequence"/>
</dbReference>
<reference evidence="1 2" key="1">
    <citation type="submission" date="2015-01" db="EMBL/GenBank/DDBJ databases">
        <title>Lifestyle Evolution in Cyanobacterial Symbionts of Sponges.</title>
        <authorList>
            <person name="Burgsdorf I."/>
            <person name="Slaby B.M."/>
            <person name="Handley K.M."/>
            <person name="Haber M."/>
            <person name="Blom J."/>
            <person name="Marshall C.W."/>
            <person name="Gilbert J.A."/>
            <person name="Hentschel U."/>
            <person name="Steindler L."/>
        </authorList>
    </citation>
    <scope>NUCLEOTIDE SEQUENCE [LARGE SCALE GENOMIC DNA]</scope>
    <source>
        <strain evidence="1">SP3</strain>
    </source>
</reference>
<accession>A0A0G2HNS1</accession>